<comment type="caution">
    <text evidence="1">The sequence shown here is derived from an EMBL/GenBank/DDBJ whole genome shotgun (WGS) entry which is preliminary data.</text>
</comment>
<dbReference type="Proteomes" id="UP000639643">
    <property type="component" value="Unassembled WGS sequence"/>
</dbReference>
<evidence type="ECO:0000313" key="2">
    <source>
        <dbReference type="Proteomes" id="UP000639643"/>
    </source>
</evidence>
<dbReference type="EMBL" id="WIGM01001661">
    <property type="protein sequence ID" value="KAF6792032.1"/>
    <property type="molecule type" value="Genomic_DNA"/>
</dbReference>
<accession>A0A8H6MJB0</accession>
<keyword evidence="2" id="KW-1185">Reference proteome</keyword>
<dbReference type="AlphaFoldDB" id="A0A8H6MJB0"/>
<name>A0A8H6MJB0_9PEZI</name>
<protein>
    <submittedName>
        <fullName evidence="1">Uncharacterized protein</fullName>
    </submittedName>
</protein>
<organism evidence="1 2">
    <name type="scientific">Colletotrichum musicola</name>
    <dbReference type="NCBI Taxonomy" id="2175873"/>
    <lineage>
        <taxon>Eukaryota</taxon>
        <taxon>Fungi</taxon>
        <taxon>Dikarya</taxon>
        <taxon>Ascomycota</taxon>
        <taxon>Pezizomycotina</taxon>
        <taxon>Sordariomycetes</taxon>
        <taxon>Hypocreomycetidae</taxon>
        <taxon>Glomerellales</taxon>
        <taxon>Glomerellaceae</taxon>
        <taxon>Colletotrichum</taxon>
        <taxon>Colletotrichum orchidearum species complex</taxon>
    </lineage>
</organism>
<gene>
    <name evidence="1" type="ORF">CMUS01_16195</name>
</gene>
<sequence>MSNEIALTSRPNWAIVAALAPAAAAAVTPINTQTPTHSQALTQAQAKPLPKEDLRVFTRIPKEGLIETRKHAPFALCQTIYQTLGL</sequence>
<evidence type="ECO:0000313" key="1">
    <source>
        <dbReference type="EMBL" id="KAF6792032.1"/>
    </source>
</evidence>
<proteinExistence type="predicted"/>
<reference evidence="1" key="1">
    <citation type="journal article" date="2020" name="Phytopathology">
        <title>Genome Sequence Resources of Colletotrichum truncatum, C. plurivorum, C. musicola, and C. sojae: Four Species Pathogenic to Soybean (Glycine max).</title>
        <authorList>
            <person name="Rogerio F."/>
            <person name="Boufleur T.R."/>
            <person name="Ciampi-Guillardi M."/>
            <person name="Sukno S.A."/>
            <person name="Thon M.R."/>
            <person name="Massola Junior N.S."/>
            <person name="Baroncelli R."/>
        </authorList>
    </citation>
    <scope>NUCLEOTIDE SEQUENCE</scope>
    <source>
        <strain evidence="1">LFN0074</strain>
    </source>
</reference>